<gene>
    <name evidence="2" type="ORF">GAY79_04825</name>
</gene>
<name>A0A7J5RKX9_PHOVU</name>
<dbReference type="InterPro" id="IPR017896">
    <property type="entry name" value="4Fe4S_Fe-S-bd"/>
</dbReference>
<organism evidence="2 3">
    <name type="scientific">Phocaeicola vulgatus</name>
    <name type="common">Bacteroides vulgatus</name>
    <dbReference type="NCBI Taxonomy" id="821"/>
    <lineage>
        <taxon>Bacteria</taxon>
        <taxon>Pseudomonadati</taxon>
        <taxon>Bacteroidota</taxon>
        <taxon>Bacteroidia</taxon>
        <taxon>Bacteroidales</taxon>
        <taxon>Bacteroidaceae</taxon>
        <taxon>Phocaeicola</taxon>
    </lineage>
</organism>
<comment type="caution">
    <text evidence="2">The sequence shown here is derived from an EMBL/GenBank/DDBJ whole genome shotgun (WGS) entry which is preliminary data.</text>
</comment>
<evidence type="ECO:0000259" key="1">
    <source>
        <dbReference type="PROSITE" id="PS51379"/>
    </source>
</evidence>
<dbReference type="PROSITE" id="PS00198">
    <property type="entry name" value="4FE4S_FER_1"/>
    <property type="match status" value="1"/>
</dbReference>
<dbReference type="Gene3D" id="3.30.70.20">
    <property type="match status" value="1"/>
</dbReference>
<dbReference type="Proteomes" id="UP000437431">
    <property type="component" value="Unassembled WGS sequence"/>
</dbReference>
<evidence type="ECO:0000313" key="2">
    <source>
        <dbReference type="EMBL" id="KAB6562615.1"/>
    </source>
</evidence>
<protein>
    <recommendedName>
        <fullName evidence="1">4Fe-4S ferredoxin-type domain-containing protein</fullName>
    </recommendedName>
</protein>
<dbReference type="AlphaFoldDB" id="A0A7J5RKX9"/>
<accession>A0A7J5RKX9</accession>
<dbReference type="EMBL" id="WDAY01000007">
    <property type="protein sequence ID" value="KAB6562615.1"/>
    <property type="molecule type" value="Genomic_DNA"/>
</dbReference>
<dbReference type="Pfam" id="PF12797">
    <property type="entry name" value="Fer4_2"/>
    <property type="match status" value="1"/>
</dbReference>
<evidence type="ECO:0000313" key="3">
    <source>
        <dbReference type="Proteomes" id="UP000437431"/>
    </source>
</evidence>
<dbReference type="InterPro" id="IPR017900">
    <property type="entry name" value="4Fe4S_Fe_S_CS"/>
</dbReference>
<dbReference type="PROSITE" id="PS51379">
    <property type="entry name" value="4FE4S_FER_2"/>
    <property type="match status" value="2"/>
</dbReference>
<feature type="domain" description="4Fe-4S ferredoxin-type" evidence="1">
    <location>
        <begin position="9"/>
        <end position="38"/>
    </location>
</feature>
<feature type="domain" description="4Fe-4S ferredoxin-type" evidence="1">
    <location>
        <begin position="72"/>
        <end position="94"/>
    </location>
</feature>
<proteinExistence type="predicted"/>
<reference evidence="2 3" key="1">
    <citation type="journal article" date="2019" name="Nat. Med.">
        <title>A library of human gut bacterial isolates paired with longitudinal multiomics data enables mechanistic microbiome research.</title>
        <authorList>
            <person name="Poyet M."/>
            <person name="Groussin M."/>
            <person name="Gibbons S.M."/>
            <person name="Avila-Pacheco J."/>
            <person name="Jiang X."/>
            <person name="Kearney S.M."/>
            <person name="Perrotta A.R."/>
            <person name="Berdy B."/>
            <person name="Zhao S."/>
            <person name="Lieberman T.D."/>
            <person name="Swanson P.K."/>
            <person name="Smith M."/>
            <person name="Roesemann S."/>
            <person name="Alexander J.E."/>
            <person name="Rich S.A."/>
            <person name="Livny J."/>
            <person name="Vlamakis H."/>
            <person name="Clish C."/>
            <person name="Bullock K."/>
            <person name="Deik A."/>
            <person name="Scott J."/>
            <person name="Pierce K.A."/>
            <person name="Xavier R.J."/>
            <person name="Alm E.J."/>
        </authorList>
    </citation>
    <scope>NUCLEOTIDE SEQUENCE [LARGE SCALE GENOMIC DNA]</scope>
    <source>
        <strain evidence="2 3">BIOML-A111</strain>
    </source>
</reference>
<sequence length="94" mass="10357">MLESGKALPQLYKIKEECCGCTACYAACPCSGNKLGQEMVKAISYRMLDEGRLIFIKHTGAISMLPDSEGFLYPVVDADICIRCYKCVSACNFK</sequence>
<dbReference type="SUPFAM" id="SSF54862">
    <property type="entry name" value="4Fe-4S ferredoxins"/>
    <property type="match status" value="1"/>
</dbReference>